<comment type="caution">
    <text evidence="1">The sequence shown here is derived from an EMBL/GenBank/DDBJ whole genome shotgun (WGS) entry which is preliminary data.</text>
</comment>
<dbReference type="EMBL" id="BLAL01000250">
    <property type="protein sequence ID" value="GES96376.1"/>
    <property type="molecule type" value="Genomic_DNA"/>
</dbReference>
<name>A0A8H3M2G2_9GLOM</name>
<gene>
    <name evidence="1" type="ORF">RCL2_002300800</name>
</gene>
<dbReference type="OrthoDB" id="3068380at2759"/>
<evidence type="ECO:0000313" key="1">
    <source>
        <dbReference type="EMBL" id="GES96376.1"/>
    </source>
</evidence>
<reference evidence="1" key="1">
    <citation type="submission" date="2019-10" db="EMBL/GenBank/DDBJ databases">
        <title>Conservation and host-specific expression of non-tandemly repeated heterogenous ribosome RNA gene in arbuscular mycorrhizal fungi.</title>
        <authorList>
            <person name="Maeda T."/>
            <person name="Kobayashi Y."/>
            <person name="Nakagawa T."/>
            <person name="Ezawa T."/>
            <person name="Yamaguchi K."/>
            <person name="Bino T."/>
            <person name="Nishimoto Y."/>
            <person name="Shigenobu S."/>
            <person name="Kawaguchi M."/>
        </authorList>
    </citation>
    <scope>NUCLEOTIDE SEQUENCE</scope>
    <source>
        <strain evidence="1">HR1</strain>
    </source>
</reference>
<sequence length="120" mass="13475">MDITNTTVIPTKKMEGSIHLCISFKSKSFKNKKPNQTTNNGSSNMSVLSEALMSFFNIRANYSLSSMNEAVLQAVTEMLPNNGRNNNWNISLSTIELATPDKDVENEDAKVYFKKKLNFC</sequence>
<accession>A0A8H3M2G2</accession>
<dbReference type="AlphaFoldDB" id="A0A8H3M2G2"/>
<protein>
    <submittedName>
        <fullName evidence="1">Uncharacterized protein</fullName>
    </submittedName>
</protein>
<proteinExistence type="predicted"/>
<evidence type="ECO:0000313" key="2">
    <source>
        <dbReference type="Proteomes" id="UP000615446"/>
    </source>
</evidence>
<organism evidence="1 2">
    <name type="scientific">Rhizophagus clarus</name>
    <dbReference type="NCBI Taxonomy" id="94130"/>
    <lineage>
        <taxon>Eukaryota</taxon>
        <taxon>Fungi</taxon>
        <taxon>Fungi incertae sedis</taxon>
        <taxon>Mucoromycota</taxon>
        <taxon>Glomeromycotina</taxon>
        <taxon>Glomeromycetes</taxon>
        <taxon>Glomerales</taxon>
        <taxon>Glomeraceae</taxon>
        <taxon>Rhizophagus</taxon>
    </lineage>
</organism>
<dbReference type="Proteomes" id="UP000615446">
    <property type="component" value="Unassembled WGS sequence"/>
</dbReference>